<dbReference type="OrthoDB" id="546181at2759"/>
<dbReference type="CDD" id="cd05467">
    <property type="entry name" value="CBM20"/>
    <property type="match status" value="1"/>
</dbReference>
<dbReference type="SMART" id="SM01065">
    <property type="entry name" value="CBM_2"/>
    <property type="match status" value="1"/>
</dbReference>
<reference evidence="3 4" key="1">
    <citation type="journal article" date="2009" name="Science">
        <title>Green evolution and dynamic adaptations revealed by genomes of the marine picoeukaryotes Micromonas.</title>
        <authorList>
            <person name="Worden A.Z."/>
            <person name="Lee J.H."/>
            <person name="Mock T."/>
            <person name="Rouze P."/>
            <person name="Simmons M.P."/>
            <person name="Aerts A.L."/>
            <person name="Allen A.E."/>
            <person name="Cuvelier M.L."/>
            <person name="Derelle E."/>
            <person name="Everett M.V."/>
            <person name="Foulon E."/>
            <person name="Grimwood J."/>
            <person name="Gundlach H."/>
            <person name="Henrissat B."/>
            <person name="Napoli C."/>
            <person name="McDonald S.M."/>
            <person name="Parker M.S."/>
            <person name="Rombauts S."/>
            <person name="Salamov A."/>
            <person name="Von Dassow P."/>
            <person name="Badger J.H."/>
            <person name="Coutinho P.M."/>
            <person name="Demir E."/>
            <person name="Dubchak I."/>
            <person name="Gentemann C."/>
            <person name="Eikrem W."/>
            <person name="Gready J.E."/>
            <person name="John U."/>
            <person name="Lanier W."/>
            <person name="Lindquist E.A."/>
            <person name="Lucas S."/>
            <person name="Mayer K.F."/>
            <person name="Moreau H."/>
            <person name="Not F."/>
            <person name="Otillar R."/>
            <person name="Panaud O."/>
            <person name="Pangilinan J."/>
            <person name="Paulsen I."/>
            <person name="Piegu B."/>
            <person name="Poliakov A."/>
            <person name="Robbens S."/>
            <person name="Schmutz J."/>
            <person name="Toulza E."/>
            <person name="Wyss T."/>
            <person name="Zelensky A."/>
            <person name="Zhou K."/>
            <person name="Armbrust E.V."/>
            <person name="Bhattacharya D."/>
            <person name="Goodenough U.W."/>
            <person name="Van de Peer Y."/>
            <person name="Grigoriev I.V."/>
        </authorList>
    </citation>
    <scope>NUCLEOTIDE SEQUENCE [LARGE SCALE GENOMIC DNA]</scope>
    <source>
        <strain evidence="4">RCC299 / NOUM17</strain>
    </source>
</reference>
<dbReference type="KEGG" id="mis:MICPUN_59249"/>
<feature type="region of interest" description="Disordered" evidence="1">
    <location>
        <begin position="243"/>
        <end position="280"/>
    </location>
</feature>
<gene>
    <name evidence="3" type="ORF">MICPUN_59249</name>
</gene>
<dbReference type="CAZy" id="CBM20">
    <property type="family name" value="Carbohydrate-Binding Module Family 20"/>
</dbReference>
<dbReference type="Pfam" id="PF00686">
    <property type="entry name" value="CBM_20"/>
    <property type="match status" value="1"/>
</dbReference>
<proteinExistence type="predicted"/>
<dbReference type="GeneID" id="8244481"/>
<dbReference type="Proteomes" id="UP000002009">
    <property type="component" value="Chromosome 6"/>
</dbReference>
<name>C1E850_MICCC</name>
<dbReference type="InterPro" id="IPR013784">
    <property type="entry name" value="Carb-bd-like_fold"/>
</dbReference>
<dbReference type="RefSeq" id="XP_002502832.1">
    <property type="nucleotide sequence ID" value="XM_002502786.1"/>
</dbReference>
<dbReference type="PANTHER" id="PTHR15048">
    <property type="entry name" value="STARCH-BINDING DOMAIN-CONTAINING PROTEIN 1"/>
    <property type="match status" value="1"/>
</dbReference>
<evidence type="ECO:0000313" key="4">
    <source>
        <dbReference type="Proteomes" id="UP000002009"/>
    </source>
</evidence>
<dbReference type="GO" id="GO:2001070">
    <property type="term" value="F:starch binding"/>
    <property type="evidence" value="ECO:0007669"/>
    <property type="project" value="InterPro"/>
</dbReference>
<dbReference type="PROSITE" id="PS51166">
    <property type="entry name" value="CBM20"/>
    <property type="match status" value="1"/>
</dbReference>
<evidence type="ECO:0000313" key="3">
    <source>
        <dbReference type="EMBL" id="ACO64090.1"/>
    </source>
</evidence>
<dbReference type="AlphaFoldDB" id="C1E850"/>
<sequence>MATMVAIEARAPTPRVFCIPRRAEPARSRPTNSGVFPRGKRKGALVVHAQQYSGNMYHQPVGNREPPYDPNKPARPAELNNNAIATKATEASAIMRAHEEAQRITHAAPGASDEERERATHERNVQAATTMGENAHALRERYSGDAEPEYVADVREARQRHIDLEARAVQERDYVTASKSAAILRRLVEIETELLVQETKEMESSLSQQYAEAALAKRKKDALLQELNDINIGNVTDDRYGDLTVKSNVTPKPKQKQATQSEGDQESDPDPRDPAPMQPMVPVRFGINVKTAFGEGVVVCGDIPELGAWDANAAPKMEYQKKDATWSTTVHIPQGSVFKFKFVVEGGLSEKEKEQGKQRAHHWQEGNDRKIQLPIEGDALSLDVVCDWDGNEAKERMWLCTPVPSVAPNV</sequence>
<evidence type="ECO:0000256" key="1">
    <source>
        <dbReference type="SAM" id="MobiDB-lite"/>
    </source>
</evidence>
<protein>
    <submittedName>
        <fullName evidence="3">Carbohydrate-binding module family 20 protein</fullName>
    </submittedName>
</protein>
<feature type="domain" description="CBM20" evidence="2">
    <location>
        <begin position="275"/>
        <end position="390"/>
    </location>
</feature>
<dbReference type="InterPro" id="IPR002044">
    <property type="entry name" value="CBM20"/>
</dbReference>
<dbReference type="SUPFAM" id="SSF49452">
    <property type="entry name" value="Starch-binding domain-like"/>
    <property type="match status" value="1"/>
</dbReference>
<dbReference type="Gene3D" id="2.60.40.10">
    <property type="entry name" value="Immunoglobulins"/>
    <property type="match status" value="1"/>
</dbReference>
<feature type="compositionally biased region" description="Polar residues" evidence="1">
    <location>
        <begin position="245"/>
        <end position="262"/>
    </location>
</feature>
<dbReference type="GO" id="GO:0016020">
    <property type="term" value="C:membrane"/>
    <property type="evidence" value="ECO:0007669"/>
    <property type="project" value="TreeGrafter"/>
</dbReference>
<dbReference type="PANTHER" id="PTHR15048:SF0">
    <property type="entry name" value="STARCH-BINDING DOMAIN-CONTAINING PROTEIN 1"/>
    <property type="match status" value="1"/>
</dbReference>
<keyword evidence="4" id="KW-1185">Reference proteome</keyword>
<dbReference type="InterPro" id="IPR013783">
    <property type="entry name" value="Ig-like_fold"/>
</dbReference>
<evidence type="ECO:0000259" key="2">
    <source>
        <dbReference type="PROSITE" id="PS51166"/>
    </source>
</evidence>
<dbReference type="InParanoid" id="C1E850"/>
<accession>C1E850</accession>
<organism evidence="3 4">
    <name type="scientific">Micromonas commoda (strain RCC299 / NOUM17 / CCMP2709)</name>
    <name type="common">Picoplanktonic green alga</name>
    <dbReference type="NCBI Taxonomy" id="296587"/>
    <lineage>
        <taxon>Eukaryota</taxon>
        <taxon>Viridiplantae</taxon>
        <taxon>Chlorophyta</taxon>
        <taxon>Mamiellophyceae</taxon>
        <taxon>Mamiellales</taxon>
        <taxon>Mamiellaceae</taxon>
        <taxon>Micromonas</taxon>
    </lineage>
</organism>
<dbReference type="EMBL" id="CP001327">
    <property type="protein sequence ID" value="ACO64090.1"/>
    <property type="molecule type" value="Genomic_DNA"/>
</dbReference>